<feature type="non-terminal residue" evidence="1">
    <location>
        <position position="1"/>
    </location>
</feature>
<protein>
    <submittedName>
        <fullName evidence="1">Uncharacterized protein</fullName>
    </submittedName>
</protein>
<accession>A0A0K2TSD4</accession>
<evidence type="ECO:0000313" key="1">
    <source>
        <dbReference type="EMBL" id="CDW28913.1"/>
    </source>
</evidence>
<proteinExistence type="predicted"/>
<name>A0A0K2TSD4_LEPSM</name>
<dbReference type="EMBL" id="HACA01011552">
    <property type="protein sequence ID" value="CDW28913.1"/>
    <property type="molecule type" value="Transcribed_RNA"/>
</dbReference>
<reference evidence="1" key="1">
    <citation type="submission" date="2014-05" db="EMBL/GenBank/DDBJ databases">
        <authorList>
            <person name="Chronopoulou M."/>
        </authorList>
    </citation>
    <scope>NUCLEOTIDE SEQUENCE</scope>
    <source>
        <tissue evidence="1">Whole organism</tissue>
    </source>
</reference>
<dbReference type="AlphaFoldDB" id="A0A0K2TSD4"/>
<organism evidence="1">
    <name type="scientific">Lepeophtheirus salmonis</name>
    <name type="common">Salmon louse</name>
    <name type="synonym">Caligus salmonis</name>
    <dbReference type="NCBI Taxonomy" id="72036"/>
    <lineage>
        <taxon>Eukaryota</taxon>
        <taxon>Metazoa</taxon>
        <taxon>Ecdysozoa</taxon>
        <taxon>Arthropoda</taxon>
        <taxon>Crustacea</taxon>
        <taxon>Multicrustacea</taxon>
        <taxon>Hexanauplia</taxon>
        <taxon>Copepoda</taxon>
        <taxon>Siphonostomatoida</taxon>
        <taxon>Caligidae</taxon>
        <taxon>Lepeophtheirus</taxon>
    </lineage>
</organism>
<sequence length="56" mass="6417">FVILLAIRALEFNNANSNAFVFPGYPFYFESQKKTSVFVNFDSLPSSPFTYKKINS</sequence>